<dbReference type="InterPro" id="IPR036291">
    <property type="entry name" value="NAD(P)-bd_dom_sf"/>
</dbReference>
<keyword evidence="3 10" id="KW-0479">Metal-binding</keyword>
<dbReference type="Pfam" id="PF11975">
    <property type="entry name" value="Glyco_hydro_4C"/>
    <property type="match status" value="1"/>
</dbReference>
<evidence type="ECO:0000256" key="1">
    <source>
        <dbReference type="ARBA" id="ARBA00001936"/>
    </source>
</evidence>
<evidence type="ECO:0000256" key="11">
    <source>
        <dbReference type="PIRSR" id="PIRSR601088-4"/>
    </source>
</evidence>
<name>A0A3A4P0Z6_ABYX5</name>
<evidence type="ECO:0000256" key="7">
    <source>
        <dbReference type="ARBA" id="ARBA00023277"/>
    </source>
</evidence>
<feature type="binding site" evidence="10">
    <location>
        <position position="203"/>
    </location>
    <ligand>
        <name>Mn(2+)</name>
        <dbReference type="ChEBI" id="CHEBI:29035"/>
    </ligand>
</feature>
<keyword evidence="7" id="KW-0119">Carbohydrate metabolism</keyword>
<evidence type="ECO:0000256" key="3">
    <source>
        <dbReference type="ARBA" id="ARBA00022723"/>
    </source>
</evidence>
<evidence type="ECO:0000313" key="14">
    <source>
        <dbReference type="EMBL" id="RJP23020.1"/>
    </source>
</evidence>
<keyword evidence="10" id="KW-0533">Nickel</keyword>
<keyword evidence="10" id="KW-0408">Iron</keyword>
<feature type="binding site" evidence="10">
    <location>
        <position position="173"/>
    </location>
    <ligand>
        <name>Mn(2+)</name>
        <dbReference type="ChEBI" id="CHEBI:29035"/>
    </ligand>
</feature>
<dbReference type="PRINTS" id="PR00732">
    <property type="entry name" value="GLHYDRLASE4"/>
</dbReference>
<comment type="similarity">
    <text evidence="2 12">Belongs to the glycosyl hydrolase 4 family.</text>
</comment>
<evidence type="ECO:0000256" key="2">
    <source>
        <dbReference type="ARBA" id="ARBA00010141"/>
    </source>
</evidence>
<evidence type="ECO:0000256" key="6">
    <source>
        <dbReference type="ARBA" id="ARBA00023211"/>
    </source>
</evidence>
<dbReference type="GO" id="GO:0046872">
    <property type="term" value="F:metal ion binding"/>
    <property type="evidence" value="ECO:0007669"/>
    <property type="project" value="UniProtKB-KW"/>
</dbReference>
<dbReference type="PANTHER" id="PTHR32092:SF5">
    <property type="entry name" value="6-PHOSPHO-BETA-GLUCOSIDASE"/>
    <property type="match status" value="1"/>
</dbReference>
<comment type="caution">
    <text evidence="14">The sequence shown here is derived from an EMBL/GenBank/DDBJ whole genome shotgun (WGS) entry which is preliminary data.</text>
</comment>
<keyword evidence="5 12" id="KW-0520">NAD</keyword>
<evidence type="ECO:0000259" key="13">
    <source>
        <dbReference type="Pfam" id="PF11975"/>
    </source>
</evidence>
<dbReference type="InterPro" id="IPR015955">
    <property type="entry name" value="Lactate_DH/Glyco_Ohase_4_C"/>
</dbReference>
<evidence type="ECO:0000256" key="4">
    <source>
        <dbReference type="ARBA" id="ARBA00022801"/>
    </source>
</evidence>
<dbReference type="Proteomes" id="UP000265882">
    <property type="component" value="Unassembled WGS sequence"/>
</dbReference>
<organism evidence="14 15">
    <name type="scientific">Abyssobacteria bacterium (strain SURF_5)</name>
    <dbReference type="NCBI Taxonomy" id="2093360"/>
    <lineage>
        <taxon>Bacteria</taxon>
        <taxon>Pseudomonadati</taxon>
        <taxon>Candidatus Hydrogenedentota</taxon>
        <taxon>Candidatus Abyssobacteria</taxon>
    </lineage>
</organism>
<keyword evidence="4 12" id="KW-0378">Hydrolase</keyword>
<keyword evidence="10" id="KW-0170">Cobalt</keyword>
<dbReference type="InterPro" id="IPR022616">
    <property type="entry name" value="Glyco_hydro_4_C"/>
</dbReference>
<evidence type="ECO:0000256" key="9">
    <source>
        <dbReference type="PIRSR" id="PIRSR601088-2"/>
    </source>
</evidence>
<dbReference type="AlphaFoldDB" id="A0A3A4P0Z6"/>
<dbReference type="SUPFAM" id="SSF51735">
    <property type="entry name" value="NAD(P)-binding Rossmann-fold domains"/>
    <property type="match status" value="1"/>
</dbReference>
<comment type="cofactor">
    <cofactor evidence="12">
        <name>NAD(+)</name>
        <dbReference type="ChEBI" id="CHEBI:57540"/>
    </cofactor>
    <text evidence="12">Binds 1 NAD(+) per subunit.</text>
</comment>
<dbReference type="GO" id="GO:0016616">
    <property type="term" value="F:oxidoreductase activity, acting on the CH-OH group of donors, NAD or NADP as acceptor"/>
    <property type="evidence" value="ECO:0007669"/>
    <property type="project" value="InterPro"/>
</dbReference>
<feature type="binding site" evidence="9">
    <location>
        <position position="152"/>
    </location>
    <ligand>
        <name>substrate</name>
    </ligand>
</feature>
<dbReference type="PANTHER" id="PTHR32092">
    <property type="entry name" value="6-PHOSPHO-BETA-GLUCOSIDASE-RELATED"/>
    <property type="match status" value="1"/>
</dbReference>
<keyword evidence="8 12" id="KW-0326">Glycosidase</keyword>
<accession>A0A3A4P0Z6</accession>
<feature type="domain" description="Glycosyl hydrolase family 4 C-terminal" evidence="13">
    <location>
        <begin position="199"/>
        <end position="410"/>
    </location>
</feature>
<dbReference type="InterPro" id="IPR001088">
    <property type="entry name" value="Glyco_hydro_4"/>
</dbReference>
<protein>
    <recommendedName>
        <fullName evidence="13">Glycosyl hydrolase family 4 C-terminal domain-containing protein</fullName>
    </recommendedName>
</protein>
<evidence type="ECO:0000313" key="15">
    <source>
        <dbReference type="Proteomes" id="UP000265882"/>
    </source>
</evidence>
<gene>
    <name evidence="14" type="ORF">C4520_07175</name>
</gene>
<reference evidence="14 15" key="1">
    <citation type="journal article" date="2017" name="ISME J.">
        <title>Energy and carbon metabolisms in a deep terrestrial subsurface fluid microbial community.</title>
        <authorList>
            <person name="Momper L."/>
            <person name="Jungbluth S.P."/>
            <person name="Lee M.D."/>
            <person name="Amend J.P."/>
        </authorList>
    </citation>
    <scope>NUCLEOTIDE SEQUENCE [LARGE SCALE GENOMIC DNA]</scope>
    <source>
        <strain evidence="14">SURF_5</strain>
    </source>
</reference>
<dbReference type="EMBL" id="QZKU01000052">
    <property type="protein sequence ID" value="RJP23020.1"/>
    <property type="molecule type" value="Genomic_DNA"/>
</dbReference>
<dbReference type="GO" id="GO:0005975">
    <property type="term" value="P:carbohydrate metabolic process"/>
    <property type="evidence" value="ECO:0007669"/>
    <property type="project" value="InterPro"/>
</dbReference>
<evidence type="ECO:0000256" key="12">
    <source>
        <dbReference type="RuleBase" id="RU361152"/>
    </source>
</evidence>
<evidence type="ECO:0000256" key="8">
    <source>
        <dbReference type="ARBA" id="ARBA00023295"/>
    </source>
</evidence>
<dbReference type="SUPFAM" id="SSF56327">
    <property type="entry name" value="LDH C-terminal domain-like"/>
    <property type="match status" value="1"/>
</dbReference>
<feature type="site" description="Increases basicity of active site Tyr" evidence="11">
    <location>
        <position position="114"/>
    </location>
</feature>
<keyword evidence="6 10" id="KW-0464">Manganese</keyword>
<dbReference type="Gene3D" id="3.90.1820.10">
    <property type="entry name" value="AglA-like glucosidase"/>
    <property type="match status" value="1"/>
</dbReference>
<dbReference type="GO" id="GO:0004553">
    <property type="term" value="F:hydrolase activity, hydrolyzing O-glycosyl compounds"/>
    <property type="evidence" value="ECO:0007669"/>
    <property type="project" value="InterPro"/>
</dbReference>
<evidence type="ECO:0000256" key="5">
    <source>
        <dbReference type="ARBA" id="ARBA00023027"/>
    </source>
</evidence>
<dbReference type="Pfam" id="PF02056">
    <property type="entry name" value="Glyco_hydro_4"/>
    <property type="match status" value="1"/>
</dbReference>
<dbReference type="InterPro" id="IPR053715">
    <property type="entry name" value="GH4_Enzyme_sf"/>
</dbReference>
<proteinExistence type="inferred from homology"/>
<sequence>MTPLLGKKIVFLGGGSTQFAPLLISDFIKTKDVYGSTIVLVDVNEEKLKLVYQLGRRLIETTGAALKLEYTTDRVSALPGADFVIISVEVNRFPLWHMDRRIPKKFGIEQAQGENGGPGGLFHAMRQIPLVVEICQDVERLCPEAMVINLANPMSRILQAVNDYTNVRFIGSCHEIVDGNGYLSALLEVPEDRLHVVAAGLNHFTWYLDIRDKQTGEDLYPMVRELAPTRVHMDRLLVADLFRLSGYLCVTSDSHIGEYIPGGHIWRTPWASDLEPFDFFSVYQIYLKDTDERVQNAVAGKYPLQEFMQWPSGEIVAEIISALAHDRKQRFNALNLPNDGYISNLPPNSIVEVPGWTRGGQTEGEPVGSLPPLISGWCHLQTTIHYLNAKAAMEGSRQAALEAMLLDPAVPDRFTAERCLDAMLEANREYLPRFFS</sequence>
<comment type="cofactor">
    <cofactor evidence="1">
        <name>Mn(2+)</name>
        <dbReference type="ChEBI" id="CHEBI:29035"/>
    </cofactor>
</comment>
<evidence type="ECO:0000256" key="10">
    <source>
        <dbReference type="PIRSR" id="PIRSR601088-3"/>
    </source>
</evidence>